<dbReference type="HOGENOM" id="CLU_1940930_0_0_1"/>
<dbReference type="EMBL" id="KI393866">
    <property type="protein sequence ID" value="ERN06733.1"/>
    <property type="molecule type" value="Genomic_DNA"/>
</dbReference>
<gene>
    <name evidence="2" type="ORF">AMTR_s00005p00061460</name>
</gene>
<dbReference type="Gramene" id="ERN06733">
    <property type="protein sequence ID" value="ERN06733"/>
    <property type="gene ID" value="AMTR_s00005p00061460"/>
</dbReference>
<dbReference type="AlphaFoldDB" id="W1PFL2"/>
<organism evidence="2 3">
    <name type="scientific">Amborella trichopoda</name>
    <dbReference type="NCBI Taxonomy" id="13333"/>
    <lineage>
        <taxon>Eukaryota</taxon>
        <taxon>Viridiplantae</taxon>
        <taxon>Streptophyta</taxon>
        <taxon>Embryophyta</taxon>
        <taxon>Tracheophyta</taxon>
        <taxon>Spermatophyta</taxon>
        <taxon>Magnoliopsida</taxon>
        <taxon>Amborellales</taxon>
        <taxon>Amborellaceae</taxon>
        <taxon>Amborella</taxon>
    </lineage>
</organism>
<feature type="compositionally biased region" description="Polar residues" evidence="1">
    <location>
        <begin position="109"/>
        <end position="118"/>
    </location>
</feature>
<accession>W1PFL2</accession>
<evidence type="ECO:0000313" key="3">
    <source>
        <dbReference type="Proteomes" id="UP000017836"/>
    </source>
</evidence>
<feature type="region of interest" description="Disordered" evidence="1">
    <location>
        <begin position="109"/>
        <end position="130"/>
    </location>
</feature>
<evidence type="ECO:0000256" key="1">
    <source>
        <dbReference type="SAM" id="MobiDB-lite"/>
    </source>
</evidence>
<protein>
    <submittedName>
        <fullName evidence="2">Uncharacterized protein</fullName>
    </submittedName>
</protein>
<proteinExistence type="predicted"/>
<sequence length="130" mass="13481">MEHTLTLSSLDQGDFICIITEEGDIFEAEPEVTNDASAVTTSEVPVLAILEAEPQNFASLDTSLEVMIVPLSEAPLFTLAHVEVVSGPEAPLSTIAHVEVVSGPCTSSKGPSALTTQGPAVLAIPPPHHG</sequence>
<evidence type="ECO:0000313" key="2">
    <source>
        <dbReference type="EMBL" id="ERN06733.1"/>
    </source>
</evidence>
<keyword evidence="3" id="KW-1185">Reference proteome</keyword>
<dbReference type="Proteomes" id="UP000017836">
    <property type="component" value="Unassembled WGS sequence"/>
</dbReference>
<reference evidence="3" key="1">
    <citation type="journal article" date="2013" name="Science">
        <title>The Amborella genome and the evolution of flowering plants.</title>
        <authorList>
            <consortium name="Amborella Genome Project"/>
        </authorList>
    </citation>
    <scope>NUCLEOTIDE SEQUENCE [LARGE SCALE GENOMIC DNA]</scope>
</reference>
<name>W1PFL2_AMBTC</name>